<dbReference type="KEGG" id="nall:PP769_00030"/>
<dbReference type="Pfam" id="PF21760">
    <property type="entry name" value="SecD_1st"/>
    <property type="match status" value="1"/>
</dbReference>
<evidence type="ECO:0000256" key="1">
    <source>
        <dbReference type="ARBA" id="ARBA00004651"/>
    </source>
</evidence>
<proteinExistence type="inferred from homology"/>
<dbReference type="Gene3D" id="3.30.1360.200">
    <property type="match status" value="1"/>
</dbReference>
<dbReference type="Proteomes" id="UP001302719">
    <property type="component" value="Chromosome"/>
</dbReference>
<feature type="transmembrane region" description="Helical" evidence="10">
    <location>
        <begin position="408"/>
        <end position="428"/>
    </location>
</feature>
<dbReference type="Gene3D" id="1.20.1640.10">
    <property type="entry name" value="Multidrug efflux transporter AcrB transmembrane domain"/>
    <property type="match status" value="1"/>
</dbReference>
<dbReference type="InterPro" id="IPR054384">
    <property type="entry name" value="SecDF_P1_head"/>
</dbReference>
<evidence type="ECO:0000313" key="15">
    <source>
        <dbReference type="Proteomes" id="UP001302719"/>
    </source>
</evidence>
<dbReference type="InterPro" id="IPR055344">
    <property type="entry name" value="SecD_SecF_C_bact"/>
</dbReference>
<dbReference type="GO" id="GO:0006605">
    <property type="term" value="P:protein targeting"/>
    <property type="evidence" value="ECO:0007669"/>
    <property type="project" value="UniProtKB-UniRule"/>
</dbReference>
<dbReference type="InterPro" id="IPR022646">
    <property type="entry name" value="SecD/SecF_CS"/>
</dbReference>
<dbReference type="EMBL" id="CP116967">
    <property type="protein sequence ID" value="WNM58179.1"/>
    <property type="molecule type" value="Genomic_DNA"/>
</dbReference>
<comment type="subunit">
    <text evidence="10">Forms a complex with SecF. Part of the essential Sec protein translocation apparatus which comprises SecA, SecYEG and auxiliary proteins SecDF. Other proteins may also be involved.</text>
</comment>
<dbReference type="FunFam" id="3.30.1360.200:FF:000002">
    <property type="entry name" value="Preprotein translocase subunit SecD"/>
    <property type="match status" value="1"/>
</dbReference>
<evidence type="ECO:0000256" key="4">
    <source>
        <dbReference type="ARBA" id="ARBA00022519"/>
    </source>
</evidence>
<accession>A0AA96G9Y8</accession>
<comment type="function">
    <text evidence="10">Part of the Sec protein translocase complex. Interacts with the SecYEG preprotein conducting channel. SecDF uses the proton motive force (PMF) to complete protein translocation after the ATP-dependent function of SecA.</text>
</comment>
<comment type="similarity">
    <text evidence="10">Belongs to the SecD/SecF family. SecD subfamily.</text>
</comment>
<evidence type="ECO:0000313" key="14">
    <source>
        <dbReference type="EMBL" id="WNM58179.1"/>
    </source>
</evidence>
<dbReference type="NCBIfam" id="TIGR00916">
    <property type="entry name" value="2A0604s01"/>
    <property type="match status" value="1"/>
</dbReference>
<evidence type="ECO:0000256" key="6">
    <source>
        <dbReference type="ARBA" id="ARBA00022927"/>
    </source>
</evidence>
<dbReference type="HAMAP" id="MF_01463_B">
    <property type="entry name" value="SecD_B"/>
    <property type="match status" value="1"/>
</dbReference>
<dbReference type="InterPro" id="IPR048634">
    <property type="entry name" value="SecD_SecF_C"/>
</dbReference>
<dbReference type="FunFam" id="1.20.1640.10:FF:000004">
    <property type="entry name" value="Protein translocase subunit SecD"/>
    <property type="match status" value="1"/>
</dbReference>
<name>A0AA96G9Y8_9BACT</name>
<feature type="transmembrane region" description="Helical" evidence="10">
    <location>
        <begin position="507"/>
        <end position="531"/>
    </location>
</feature>
<keyword evidence="5 10" id="KW-0812">Transmembrane</keyword>
<dbReference type="Pfam" id="PF02355">
    <property type="entry name" value="SecD_SecF_C"/>
    <property type="match status" value="1"/>
</dbReference>
<dbReference type="PRINTS" id="PR00702">
    <property type="entry name" value="ACRIFLAVINRP"/>
</dbReference>
<dbReference type="InterPro" id="IPR048631">
    <property type="entry name" value="SecD_1st"/>
</dbReference>
<keyword evidence="8 10" id="KW-0811">Translocation</keyword>
<dbReference type="PANTHER" id="PTHR30081">
    <property type="entry name" value="PROTEIN-EXPORT MEMBRANE PROTEIN SEC"/>
    <property type="match status" value="1"/>
</dbReference>
<dbReference type="InterPro" id="IPR022813">
    <property type="entry name" value="SecD/SecF_arch_bac"/>
</dbReference>
<comment type="caution">
    <text evidence="10">Lacks conserved residue(s) required for the propagation of feature annotation.</text>
</comment>
<keyword evidence="2 10" id="KW-0813">Transport</keyword>
<dbReference type="InterPro" id="IPR001036">
    <property type="entry name" value="Acrflvin-R"/>
</dbReference>
<dbReference type="SUPFAM" id="SSF82866">
    <property type="entry name" value="Multidrug efflux transporter AcrB transmembrane domain"/>
    <property type="match status" value="1"/>
</dbReference>
<dbReference type="GO" id="GO:0015450">
    <property type="term" value="F:protein-transporting ATPase activity"/>
    <property type="evidence" value="ECO:0007669"/>
    <property type="project" value="InterPro"/>
</dbReference>
<evidence type="ECO:0000256" key="10">
    <source>
        <dbReference type="HAMAP-Rule" id="MF_01463"/>
    </source>
</evidence>
<reference evidence="14 15" key="1">
    <citation type="submission" date="2023-01" db="EMBL/GenBank/DDBJ databases">
        <title>Cultivation and genomic characterization of new, ubiquitous marine nitrite-oxidizing bacteria from the Nitrospirales.</title>
        <authorList>
            <person name="Mueller A.J."/>
            <person name="Daebeler A."/>
            <person name="Herbold C.W."/>
            <person name="Kirkegaard R.H."/>
            <person name="Daims H."/>
        </authorList>
    </citation>
    <scope>NUCLEOTIDE SEQUENCE [LARGE SCALE GENOMIC DNA]</scope>
    <source>
        <strain evidence="14 15">VA</strain>
    </source>
</reference>
<keyword evidence="6 10" id="KW-0653">Protein transport</keyword>
<keyword evidence="4" id="KW-0997">Cell inner membrane</keyword>
<evidence type="ECO:0000256" key="5">
    <source>
        <dbReference type="ARBA" id="ARBA00022692"/>
    </source>
</evidence>
<evidence type="ECO:0000256" key="3">
    <source>
        <dbReference type="ARBA" id="ARBA00022475"/>
    </source>
</evidence>
<dbReference type="AlphaFoldDB" id="A0AA96G9Y8"/>
<evidence type="ECO:0000256" key="9">
    <source>
        <dbReference type="ARBA" id="ARBA00023136"/>
    </source>
</evidence>
<dbReference type="Pfam" id="PF07549">
    <property type="entry name" value="Sec_GG"/>
    <property type="match status" value="1"/>
</dbReference>
<comment type="subcellular location">
    <subcellularLocation>
        <location evidence="1 10">Cell membrane</location>
        <topology evidence="1 10">Multi-pass membrane protein</topology>
    </subcellularLocation>
</comment>
<dbReference type="Gene3D" id="3.30.70.3400">
    <property type="match status" value="2"/>
</dbReference>
<evidence type="ECO:0000256" key="8">
    <source>
        <dbReference type="ARBA" id="ARBA00023010"/>
    </source>
</evidence>
<keyword evidence="9 10" id="KW-0472">Membrane</keyword>
<keyword evidence="15" id="KW-1185">Reference proteome</keyword>
<dbReference type="NCBIfam" id="TIGR01129">
    <property type="entry name" value="secD"/>
    <property type="match status" value="1"/>
</dbReference>
<organism evidence="14 15">
    <name type="scientific">Candidatus Nitrospira allomarina</name>
    <dbReference type="NCBI Taxonomy" id="3020900"/>
    <lineage>
        <taxon>Bacteria</taxon>
        <taxon>Pseudomonadati</taxon>
        <taxon>Nitrospirota</taxon>
        <taxon>Nitrospiria</taxon>
        <taxon>Nitrospirales</taxon>
        <taxon>Nitrospiraceae</taxon>
        <taxon>Nitrospira</taxon>
    </lineage>
</organism>
<dbReference type="PANTHER" id="PTHR30081:SF1">
    <property type="entry name" value="PROTEIN TRANSLOCASE SUBUNIT SECD"/>
    <property type="match status" value="1"/>
</dbReference>
<sequence>MKKLRGRLFLLFVVTVVSVILALPSFPGLFQSLPDGVKRVLSHRGLSLGLDLQGGIHLVLEVEEERAVEIAVDRIRKAVEDLLKDKAIVVEGVRREGSKMIVITLQQEAEGEKVRTLLDEAFPNFESHNPSGTRLVYELRSTEVDRIKTSAINQALETLRNRIDEFGVAEPLIQRLGLNQIAIQLPGVKDPQRAKDLIQETALLEFKLLEESKAALDLPPQVEKGQEDTVRKTLEGKIPDGAEILFETAISEPDGRAYSIPYLVKKDAVLTGDVLQDARVTIGDFNEPIVSITFDSKGAREFDELTAANIGKRMAVVLDGKVYSAPVIRDRISGGRAIIEGTFTTAEANDLAVVLRAGALPAPLKTLQDLTVGPSLGQDSIEKGLRTTIIAGTLVLIFMIVYYRLSGLIANMAVFLNLICLLGALSGLNATLTLPGIAGIILTIGMGVDSNVLIFERIREELRQGRPVRLAVDSGYNKAFLTIVDSHVTTLITGLALFLFGTGPIKGFAVTLCLGIAINLFTALVGTKVVFDFLNRRKLDSLSI</sequence>
<feature type="transmembrane region" description="Helical" evidence="10">
    <location>
        <begin position="479"/>
        <end position="501"/>
    </location>
</feature>
<evidence type="ECO:0000256" key="7">
    <source>
        <dbReference type="ARBA" id="ARBA00022989"/>
    </source>
</evidence>
<dbReference type="GO" id="GO:0005886">
    <property type="term" value="C:plasma membrane"/>
    <property type="evidence" value="ECO:0007669"/>
    <property type="project" value="UniProtKB-SubCell"/>
</dbReference>
<dbReference type="Pfam" id="PF22599">
    <property type="entry name" value="SecDF_P1_head"/>
    <property type="match status" value="1"/>
</dbReference>
<evidence type="ECO:0000259" key="13">
    <source>
        <dbReference type="Pfam" id="PF22599"/>
    </source>
</evidence>
<feature type="domain" description="Protein translocase subunit SecDF P1" evidence="12">
    <location>
        <begin position="152"/>
        <end position="210"/>
    </location>
</feature>
<evidence type="ECO:0000259" key="11">
    <source>
        <dbReference type="Pfam" id="PF02355"/>
    </source>
</evidence>
<keyword evidence="3 10" id="KW-1003">Cell membrane</keyword>
<evidence type="ECO:0000256" key="2">
    <source>
        <dbReference type="ARBA" id="ARBA00022448"/>
    </source>
</evidence>
<dbReference type="InterPro" id="IPR005791">
    <property type="entry name" value="SecD"/>
</dbReference>
<feature type="domain" description="SecDF P1 head subdomain" evidence="13">
    <location>
        <begin position="260"/>
        <end position="362"/>
    </location>
</feature>
<dbReference type="GO" id="GO:0043952">
    <property type="term" value="P:protein transport by the Sec complex"/>
    <property type="evidence" value="ECO:0007669"/>
    <property type="project" value="UniProtKB-UniRule"/>
</dbReference>
<protein>
    <recommendedName>
        <fullName evidence="10">Protein translocase subunit SecD</fullName>
    </recommendedName>
</protein>
<feature type="transmembrane region" description="Helical" evidence="10">
    <location>
        <begin position="384"/>
        <end position="403"/>
    </location>
</feature>
<dbReference type="GO" id="GO:0065002">
    <property type="term" value="P:intracellular protein transmembrane transport"/>
    <property type="evidence" value="ECO:0007669"/>
    <property type="project" value="UniProtKB-UniRule"/>
</dbReference>
<evidence type="ECO:0000259" key="12">
    <source>
        <dbReference type="Pfam" id="PF21760"/>
    </source>
</evidence>
<feature type="domain" description="Protein export membrane protein SecD/SecF C-terminal" evidence="11">
    <location>
        <begin position="366"/>
        <end position="523"/>
    </location>
</feature>
<keyword evidence="7 10" id="KW-1133">Transmembrane helix</keyword>
<gene>
    <name evidence="10 14" type="primary">secD</name>
    <name evidence="14" type="ORF">PP769_00030</name>
</gene>
<dbReference type="RefSeq" id="WP_312643632.1">
    <property type="nucleotide sequence ID" value="NZ_CP116967.1"/>
</dbReference>